<keyword evidence="2" id="KW-1185">Reference proteome</keyword>
<dbReference type="InParanoid" id="A0A2T3A992"/>
<dbReference type="OrthoDB" id="4934715at2759"/>
<protein>
    <submittedName>
        <fullName evidence="1">Uncharacterized protein</fullName>
    </submittedName>
</protein>
<dbReference type="AlphaFoldDB" id="A0A2T3A992"/>
<evidence type="ECO:0000313" key="1">
    <source>
        <dbReference type="EMBL" id="PSR87123.1"/>
    </source>
</evidence>
<dbReference type="EMBL" id="KZ678433">
    <property type="protein sequence ID" value="PSR87123.1"/>
    <property type="molecule type" value="Genomic_DNA"/>
</dbReference>
<accession>A0A2T3A992</accession>
<sequence>MSRYEAFWHDSQDVPILWVGLLFSTNWPLPLEGSAMLDTRRIHQYRPSCPSDIAQLRLHRVHYATGCLQGHTVLTGNLRQHRSPNGLPSDPSHFPRLAPLQRKMQRRMWSTVLPGGISLALKMKSMASSTIPVPRTAHLLILTGQLNICGGRRRFVRLLATGWCRLTSLASLELHHILHRETCPGGQLHTMCWRVSSI</sequence>
<dbReference type="Proteomes" id="UP000241462">
    <property type="component" value="Unassembled WGS sequence"/>
</dbReference>
<organism evidence="1 2">
    <name type="scientific">Coniella lustricola</name>
    <dbReference type="NCBI Taxonomy" id="2025994"/>
    <lineage>
        <taxon>Eukaryota</taxon>
        <taxon>Fungi</taxon>
        <taxon>Dikarya</taxon>
        <taxon>Ascomycota</taxon>
        <taxon>Pezizomycotina</taxon>
        <taxon>Sordariomycetes</taxon>
        <taxon>Sordariomycetidae</taxon>
        <taxon>Diaporthales</taxon>
        <taxon>Schizoparmaceae</taxon>
        <taxon>Coniella</taxon>
    </lineage>
</organism>
<name>A0A2T3A992_9PEZI</name>
<proteinExistence type="predicted"/>
<evidence type="ECO:0000313" key="2">
    <source>
        <dbReference type="Proteomes" id="UP000241462"/>
    </source>
</evidence>
<reference evidence="1 2" key="1">
    <citation type="journal article" date="2018" name="Mycol. Prog.">
        <title>Coniella lustricola, a new species from submerged detritus.</title>
        <authorList>
            <person name="Raudabaugh D.B."/>
            <person name="Iturriaga T."/>
            <person name="Carver A."/>
            <person name="Mondo S."/>
            <person name="Pangilinan J."/>
            <person name="Lipzen A."/>
            <person name="He G."/>
            <person name="Amirebrahimi M."/>
            <person name="Grigoriev I.V."/>
            <person name="Miller A.N."/>
        </authorList>
    </citation>
    <scope>NUCLEOTIDE SEQUENCE [LARGE SCALE GENOMIC DNA]</scope>
    <source>
        <strain evidence="1 2">B22-T-1</strain>
    </source>
</reference>
<gene>
    <name evidence="1" type="ORF">BD289DRAFT_244262</name>
</gene>